<keyword evidence="2" id="KW-1185">Reference proteome</keyword>
<dbReference type="RefSeq" id="WP_220563835.1">
    <property type="nucleotide sequence ID" value="NZ_CP074133.1"/>
</dbReference>
<protein>
    <submittedName>
        <fullName evidence="1">Immunity 49 family protein</fullName>
    </submittedName>
</protein>
<gene>
    <name evidence="1" type="ORF">KGD84_30730</name>
</gene>
<dbReference type="EMBL" id="CP074133">
    <property type="protein sequence ID" value="QUX22619.1"/>
    <property type="molecule type" value="Genomic_DNA"/>
</dbReference>
<proteinExistence type="predicted"/>
<dbReference type="InterPro" id="IPR029074">
    <property type="entry name" value="Imm49"/>
</dbReference>
<evidence type="ECO:0000313" key="1">
    <source>
        <dbReference type="EMBL" id="QUX22619.1"/>
    </source>
</evidence>
<accession>A0ABX8BMT6</accession>
<dbReference type="Pfam" id="PF15575">
    <property type="entry name" value="Imm49"/>
    <property type="match status" value="1"/>
</dbReference>
<evidence type="ECO:0000313" key="2">
    <source>
        <dbReference type="Proteomes" id="UP000676079"/>
    </source>
</evidence>
<organism evidence="1 2">
    <name type="scientific">Nocardiopsis changdeensis</name>
    <dbReference type="NCBI Taxonomy" id="2831969"/>
    <lineage>
        <taxon>Bacteria</taxon>
        <taxon>Bacillati</taxon>
        <taxon>Actinomycetota</taxon>
        <taxon>Actinomycetes</taxon>
        <taxon>Streptosporangiales</taxon>
        <taxon>Nocardiopsidaceae</taxon>
        <taxon>Nocardiopsis</taxon>
    </lineage>
</organism>
<name>A0ABX8BMT6_9ACTN</name>
<reference evidence="1 2" key="1">
    <citation type="submission" date="2021-05" db="EMBL/GenBank/DDBJ databases">
        <title>Direct Submission.</title>
        <authorList>
            <person name="Li K."/>
            <person name="Gao J."/>
        </authorList>
    </citation>
    <scope>NUCLEOTIDE SEQUENCE [LARGE SCALE GENOMIC DNA]</scope>
    <source>
        <strain evidence="1 2">Mg02</strain>
    </source>
</reference>
<dbReference type="Proteomes" id="UP000676079">
    <property type="component" value="Chromosome"/>
</dbReference>
<sequence length="320" mass="35298">MQQHTRHGVDDGYLKRIVNPAELRERVSLQFHALRHLSSRVSVLQEMSRTLLDHLGARSVDDPDLSGDPAHFGLVLRTAAESADGVLECLMAPEGDQRIPLSWLGGELTNMNEDHDDLDPPFRPVVDMDLTPQVWVEAVELAVVGRRVRDQGRASGAGYRMYASILHDLAGQEVFPAADVAQMDALGMYLNPAGFPLPRDWPKVALCMPSEAERATAARALDSAGELSGEQSLLRVLLQDDQELFEQELEEYLDRYRRDMDAVQDPAPRTLLPMGVIALVALAVQVHGWRVDLSSDYLPEVLVRAPEGVPPVERPAPPAG</sequence>